<dbReference type="Gene3D" id="1.20.1740.10">
    <property type="entry name" value="Amino acid/polyamine transporter I"/>
    <property type="match status" value="1"/>
</dbReference>
<gene>
    <name evidence="3" type="ORF">Pro02_37930</name>
</gene>
<feature type="transmembrane region" description="Helical" evidence="2">
    <location>
        <begin position="262"/>
        <end position="287"/>
    </location>
</feature>
<keyword evidence="2" id="KW-0812">Transmembrane</keyword>
<sequence length="671" mass="72008">MRTAHTRTHPHTPAPASDIDHGGWAAMNTSTPQRTGSARAESALRGWLLHGLPRSDARTTGPHHEEAPGHQHSWWQVMCLTGVDYFSTLGYQPGIAALAAGALSPVATLLLVALTLFGALPTYRAVARESPNGLGSLSMLENLLPGWRGKLLVLFLLGFVATAFIVTITLSAADATAHVLHNPFVPEALTGWQVPVTLVLIAALGGVFLLGFGEAISIAVVLVALYLALNVVVVGVAVEHVLTEPALVGRWHTTLTTEHTSPIAMIAVSLYVMPKLALGLSGFETGVAVMPLVKGDPARRVAGARKLLTTAALIMSGFLITSSFATTVLIPHEEFAEGGKANGRALAYLAHEFLGDWFGTAYDVSTIAILWFAGASALAGLLNIVPRYLPRYGMAPDWSRATRPMVLVFTAVSFAITLFFNADVESQGGAYATGVLALILSAAVAVTLSAWTAGRRRAAVPSGVISLIFAYATVANIIERPDGLVIALLFVLAIVITSLVSRATRSTELRVTRISLDDAARRFINEAGEIHLIANEPHARDCKEYVDKAREAWELHRLRTAEGLIFLEVTVPDASEFESELRVVGEERHGFRVLRMESPTIANSIAALLLYLRDETGKTPHVYYHWAAEGNPIGALLRYLVFGGGDIPPLTREVLRQAEPDPVRRPLVHVG</sequence>
<evidence type="ECO:0000313" key="4">
    <source>
        <dbReference type="Proteomes" id="UP000655044"/>
    </source>
</evidence>
<feature type="transmembrane region" description="Helical" evidence="2">
    <location>
        <begin position="428"/>
        <end position="451"/>
    </location>
</feature>
<feature type="transmembrane region" description="Helical" evidence="2">
    <location>
        <begin position="458"/>
        <end position="478"/>
    </location>
</feature>
<feature type="transmembrane region" description="Helical" evidence="2">
    <location>
        <begin position="484"/>
        <end position="503"/>
    </location>
</feature>
<feature type="transmembrane region" description="Helical" evidence="2">
    <location>
        <begin position="364"/>
        <end position="385"/>
    </location>
</feature>
<feature type="transmembrane region" description="Helical" evidence="2">
    <location>
        <begin position="192"/>
        <end position="212"/>
    </location>
</feature>
<evidence type="ECO:0000313" key="3">
    <source>
        <dbReference type="EMBL" id="GIH85385.1"/>
    </source>
</evidence>
<proteinExistence type="predicted"/>
<feature type="transmembrane region" description="Helical" evidence="2">
    <location>
        <begin position="95"/>
        <end position="120"/>
    </location>
</feature>
<feature type="transmembrane region" description="Helical" evidence="2">
    <location>
        <begin position="405"/>
        <end position="422"/>
    </location>
</feature>
<reference evidence="3" key="1">
    <citation type="submission" date="2021-01" db="EMBL/GenBank/DDBJ databases">
        <title>Whole genome shotgun sequence of Planobispora rosea NBRC 15558.</title>
        <authorList>
            <person name="Komaki H."/>
            <person name="Tamura T."/>
        </authorList>
    </citation>
    <scope>NUCLEOTIDE SEQUENCE</scope>
    <source>
        <strain evidence="3">NBRC 15558</strain>
    </source>
</reference>
<organism evidence="3 4">
    <name type="scientific">Planobispora rosea</name>
    <dbReference type="NCBI Taxonomy" id="35762"/>
    <lineage>
        <taxon>Bacteria</taxon>
        <taxon>Bacillati</taxon>
        <taxon>Actinomycetota</taxon>
        <taxon>Actinomycetes</taxon>
        <taxon>Streptosporangiales</taxon>
        <taxon>Streptosporangiaceae</taxon>
        <taxon>Planobispora</taxon>
    </lineage>
</organism>
<feature type="compositionally biased region" description="Polar residues" evidence="1">
    <location>
        <begin position="27"/>
        <end position="36"/>
    </location>
</feature>
<feature type="compositionally biased region" description="Basic residues" evidence="1">
    <location>
        <begin position="1"/>
        <end position="10"/>
    </location>
</feature>
<dbReference type="AlphaFoldDB" id="A0A8J3WDI7"/>
<evidence type="ECO:0000256" key="1">
    <source>
        <dbReference type="SAM" id="MobiDB-lite"/>
    </source>
</evidence>
<accession>A0A8J3WDI7</accession>
<keyword evidence="2" id="KW-0472">Membrane</keyword>
<feature type="transmembrane region" description="Helical" evidence="2">
    <location>
        <begin position="151"/>
        <end position="172"/>
    </location>
</feature>
<evidence type="ECO:0000256" key="2">
    <source>
        <dbReference type="SAM" id="Phobius"/>
    </source>
</evidence>
<dbReference type="Proteomes" id="UP000655044">
    <property type="component" value="Unassembled WGS sequence"/>
</dbReference>
<dbReference type="EMBL" id="BOOI01000035">
    <property type="protein sequence ID" value="GIH85385.1"/>
    <property type="molecule type" value="Genomic_DNA"/>
</dbReference>
<feature type="transmembrane region" description="Helical" evidence="2">
    <location>
        <begin position="307"/>
        <end position="330"/>
    </location>
</feature>
<protein>
    <submittedName>
        <fullName evidence="3">Amino acid transporter</fullName>
    </submittedName>
</protein>
<keyword evidence="2" id="KW-1133">Transmembrane helix</keyword>
<keyword evidence="4" id="KW-1185">Reference proteome</keyword>
<name>A0A8J3WDI7_PLARO</name>
<feature type="transmembrane region" description="Helical" evidence="2">
    <location>
        <begin position="219"/>
        <end position="242"/>
    </location>
</feature>
<feature type="region of interest" description="Disordered" evidence="1">
    <location>
        <begin position="1"/>
        <end position="40"/>
    </location>
</feature>
<comment type="caution">
    <text evidence="3">The sequence shown here is derived from an EMBL/GenBank/DDBJ whole genome shotgun (WGS) entry which is preliminary data.</text>
</comment>